<reference evidence="2" key="1">
    <citation type="submission" date="2023-02" db="EMBL/GenBank/DDBJ databases">
        <title>Identification and recombinant expression of a fungal hydrolase from Papiliotrema laurentii that hydrolyzes apple cutin and clears colloidal polyester polyurethane.</title>
        <authorList>
            <consortium name="DOE Joint Genome Institute"/>
            <person name="Roman V.A."/>
            <person name="Bojanowski C."/>
            <person name="Crable B.R."/>
            <person name="Wagner D.N."/>
            <person name="Hung C.S."/>
            <person name="Nadeau L.J."/>
            <person name="Schratz L."/>
            <person name="Haridas S."/>
            <person name="Pangilinan J."/>
            <person name="Lipzen A."/>
            <person name="Na H."/>
            <person name="Yan M."/>
            <person name="Ng V."/>
            <person name="Grigoriev I.V."/>
            <person name="Spatafora J.W."/>
            <person name="Barlow D."/>
            <person name="Biffinger J."/>
            <person name="Kelley-Loughnane N."/>
            <person name="Varaljay V.A."/>
            <person name="Crookes-Goodson W.J."/>
        </authorList>
    </citation>
    <scope>NUCLEOTIDE SEQUENCE</scope>
    <source>
        <strain evidence="2">5307AH</strain>
    </source>
</reference>
<dbReference type="EMBL" id="JAODAN010000002">
    <property type="protein sequence ID" value="KAK1926542.1"/>
    <property type="molecule type" value="Genomic_DNA"/>
</dbReference>
<feature type="region of interest" description="Disordered" evidence="1">
    <location>
        <begin position="301"/>
        <end position="341"/>
    </location>
</feature>
<name>A0AAD9L8I3_PAPLA</name>
<comment type="caution">
    <text evidence="2">The sequence shown here is derived from an EMBL/GenBank/DDBJ whole genome shotgun (WGS) entry which is preliminary data.</text>
</comment>
<feature type="compositionally biased region" description="Low complexity" evidence="1">
    <location>
        <begin position="376"/>
        <end position="393"/>
    </location>
</feature>
<protein>
    <submittedName>
        <fullName evidence="2">Uncharacterized protein</fullName>
    </submittedName>
</protein>
<keyword evidence="3" id="KW-1185">Reference proteome</keyword>
<evidence type="ECO:0000313" key="3">
    <source>
        <dbReference type="Proteomes" id="UP001182556"/>
    </source>
</evidence>
<gene>
    <name evidence="2" type="ORF">DB88DRAFT_482226</name>
</gene>
<dbReference type="Proteomes" id="UP001182556">
    <property type="component" value="Unassembled WGS sequence"/>
</dbReference>
<feature type="region of interest" description="Disordered" evidence="1">
    <location>
        <begin position="187"/>
        <end position="225"/>
    </location>
</feature>
<evidence type="ECO:0000256" key="1">
    <source>
        <dbReference type="SAM" id="MobiDB-lite"/>
    </source>
</evidence>
<evidence type="ECO:0000313" key="2">
    <source>
        <dbReference type="EMBL" id="KAK1926542.1"/>
    </source>
</evidence>
<feature type="compositionally biased region" description="Pro residues" evidence="1">
    <location>
        <begin position="304"/>
        <end position="317"/>
    </location>
</feature>
<feature type="region of interest" description="Disordered" evidence="1">
    <location>
        <begin position="370"/>
        <end position="466"/>
    </location>
</feature>
<sequence>MALRDTACYTLTINPSANNVDFAELTETNARGQSEARYVRMREQKEGEAYSGVIYDAFSGAKLGSMGFVSAKDKKRRLELHNPDENVSFEFTGKINFEWTFVFEGLKYRWTREVYGKDYICSLDRKPDPRVEICLARGGDKKEPGRLQILHYNIDRFPDEIKDLRGLETLLVASLMMIIDANDERALKPGSTAQRPSLSASSSSSNSVIPPPLPEKPPKLISEEDYEPENPNEIIVGLQTDIDEHVARAANLLEDPQTLFIVVRTRNPEAAQRALEVSLGVTRFRHRENMGDLHQYVIEEEPFKPPSPRPTSRPGPPVINLDDSPPPSKPERSKSSGKNAAATWKAPNIAIYLSKIDLPDLKPGRRETLKARRNGGDVSSGDQSPPSGSVGPSLSNRLQRPNNALPRPSSLSPSTLSRSAPPPPARPSQGTQLDHGAAATTPQAQAKSSSSGTSLTRLFKAAASKV</sequence>
<feature type="compositionally biased region" description="Low complexity" evidence="1">
    <location>
        <begin position="404"/>
        <end position="419"/>
    </location>
</feature>
<accession>A0AAD9L8I3</accession>
<organism evidence="2 3">
    <name type="scientific">Papiliotrema laurentii</name>
    <name type="common">Cryptococcus laurentii</name>
    <dbReference type="NCBI Taxonomy" id="5418"/>
    <lineage>
        <taxon>Eukaryota</taxon>
        <taxon>Fungi</taxon>
        <taxon>Dikarya</taxon>
        <taxon>Basidiomycota</taxon>
        <taxon>Agaricomycotina</taxon>
        <taxon>Tremellomycetes</taxon>
        <taxon>Tremellales</taxon>
        <taxon>Rhynchogastremaceae</taxon>
        <taxon>Papiliotrema</taxon>
    </lineage>
</organism>
<proteinExistence type="predicted"/>
<feature type="compositionally biased region" description="Polar residues" evidence="1">
    <location>
        <begin position="440"/>
        <end position="456"/>
    </location>
</feature>
<dbReference type="AlphaFoldDB" id="A0AAD9L8I3"/>
<feature type="compositionally biased region" description="Low complexity" evidence="1">
    <location>
        <begin position="196"/>
        <end position="208"/>
    </location>
</feature>